<sequence length="188" mass="20726">MQKTPKEKRRSSKAEIHSTASMSVGSGTQWYTNDNENNSQSNGITLFELTQELTPKRPLRSEVEREKRLSRPPSGQFVRPTSTSSILRGTNSSGASSNRDSVGTTDSSISEEDAIPPPLPAKLRIEVNSDYCNLENTSFLYSFRHSTRSSVPISNIQVPMVTSPQNDDDVPPTPPPKPPKNKIKSVIL</sequence>
<comment type="caution">
    <text evidence="2">The sequence shown here is derived from an EMBL/GenBank/DDBJ whole genome shotgun (WGS) entry which is preliminary data.</text>
</comment>
<protein>
    <submittedName>
        <fullName evidence="2">Uncharacterized protein</fullName>
    </submittedName>
</protein>
<gene>
    <name evidence="2" type="ORF">HHI36_009088</name>
</gene>
<accession>A0ABD2MUQ1</accession>
<evidence type="ECO:0000313" key="2">
    <source>
        <dbReference type="EMBL" id="KAL3270032.1"/>
    </source>
</evidence>
<evidence type="ECO:0000256" key="1">
    <source>
        <dbReference type="SAM" id="MobiDB-lite"/>
    </source>
</evidence>
<dbReference type="AlphaFoldDB" id="A0ABD2MUQ1"/>
<name>A0ABD2MUQ1_9CUCU</name>
<feature type="compositionally biased region" description="Polar residues" evidence="1">
    <location>
        <begin position="79"/>
        <end position="108"/>
    </location>
</feature>
<feature type="region of interest" description="Disordered" evidence="1">
    <location>
        <begin position="159"/>
        <end position="188"/>
    </location>
</feature>
<feature type="compositionally biased region" description="Basic and acidic residues" evidence="1">
    <location>
        <begin position="59"/>
        <end position="69"/>
    </location>
</feature>
<reference evidence="2 3" key="1">
    <citation type="journal article" date="2021" name="BMC Biol.">
        <title>Horizontally acquired antibacterial genes associated with adaptive radiation of ladybird beetles.</title>
        <authorList>
            <person name="Li H.S."/>
            <person name="Tang X.F."/>
            <person name="Huang Y.H."/>
            <person name="Xu Z.Y."/>
            <person name="Chen M.L."/>
            <person name="Du X.Y."/>
            <person name="Qiu B.Y."/>
            <person name="Chen P.T."/>
            <person name="Zhang W."/>
            <person name="Slipinski A."/>
            <person name="Escalona H.E."/>
            <person name="Waterhouse R.M."/>
            <person name="Zwick A."/>
            <person name="Pang H."/>
        </authorList>
    </citation>
    <scope>NUCLEOTIDE SEQUENCE [LARGE SCALE GENOMIC DNA]</scope>
    <source>
        <strain evidence="2">SYSU2018</strain>
    </source>
</reference>
<proteinExistence type="predicted"/>
<feature type="compositionally biased region" description="Polar residues" evidence="1">
    <location>
        <begin position="18"/>
        <end position="44"/>
    </location>
</feature>
<organism evidence="2 3">
    <name type="scientific">Cryptolaemus montrouzieri</name>
    <dbReference type="NCBI Taxonomy" id="559131"/>
    <lineage>
        <taxon>Eukaryota</taxon>
        <taxon>Metazoa</taxon>
        <taxon>Ecdysozoa</taxon>
        <taxon>Arthropoda</taxon>
        <taxon>Hexapoda</taxon>
        <taxon>Insecta</taxon>
        <taxon>Pterygota</taxon>
        <taxon>Neoptera</taxon>
        <taxon>Endopterygota</taxon>
        <taxon>Coleoptera</taxon>
        <taxon>Polyphaga</taxon>
        <taxon>Cucujiformia</taxon>
        <taxon>Coccinelloidea</taxon>
        <taxon>Coccinellidae</taxon>
        <taxon>Scymninae</taxon>
        <taxon>Scymnini</taxon>
        <taxon>Cryptolaemus</taxon>
    </lineage>
</organism>
<feature type="region of interest" description="Disordered" evidence="1">
    <location>
        <begin position="1"/>
        <end position="117"/>
    </location>
</feature>
<evidence type="ECO:0000313" key="3">
    <source>
        <dbReference type="Proteomes" id="UP001516400"/>
    </source>
</evidence>
<keyword evidence="3" id="KW-1185">Reference proteome</keyword>
<feature type="compositionally biased region" description="Basic residues" evidence="1">
    <location>
        <begin position="179"/>
        <end position="188"/>
    </location>
</feature>
<dbReference type="EMBL" id="JABFTP020000021">
    <property type="protein sequence ID" value="KAL3270032.1"/>
    <property type="molecule type" value="Genomic_DNA"/>
</dbReference>
<feature type="compositionally biased region" description="Basic residues" evidence="1">
    <location>
        <begin position="1"/>
        <end position="11"/>
    </location>
</feature>
<dbReference type="Proteomes" id="UP001516400">
    <property type="component" value="Unassembled WGS sequence"/>
</dbReference>